<dbReference type="EMBL" id="JAUBYV010000010">
    <property type="protein sequence ID" value="KAK2624534.1"/>
    <property type="molecule type" value="Genomic_DNA"/>
</dbReference>
<dbReference type="Pfam" id="PF01814">
    <property type="entry name" value="Hemerythrin"/>
    <property type="match status" value="1"/>
</dbReference>
<organism evidence="2 3">
    <name type="scientific">Diplocarpon rosae</name>
    <dbReference type="NCBI Taxonomy" id="946125"/>
    <lineage>
        <taxon>Eukaryota</taxon>
        <taxon>Fungi</taxon>
        <taxon>Dikarya</taxon>
        <taxon>Ascomycota</taxon>
        <taxon>Pezizomycotina</taxon>
        <taxon>Leotiomycetes</taxon>
        <taxon>Helotiales</taxon>
        <taxon>Drepanopezizaceae</taxon>
        <taxon>Diplocarpon</taxon>
    </lineage>
</organism>
<evidence type="ECO:0000313" key="3">
    <source>
        <dbReference type="Proteomes" id="UP001285354"/>
    </source>
</evidence>
<protein>
    <recommendedName>
        <fullName evidence="1">Hemerythrin-like domain-containing protein</fullName>
    </recommendedName>
</protein>
<dbReference type="Gene3D" id="1.20.120.520">
    <property type="entry name" value="nmb1532 protein domain like"/>
    <property type="match status" value="1"/>
</dbReference>
<feature type="domain" description="Hemerythrin-like" evidence="1">
    <location>
        <begin position="7"/>
        <end position="121"/>
    </location>
</feature>
<accession>A0AAD9SX44</accession>
<dbReference type="InterPro" id="IPR012312">
    <property type="entry name" value="Hemerythrin-like"/>
</dbReference>
<comment type="caution">
    <text evidence="2">The sequence shown here is derived from an EMBL/GenBank/DDBJ whole genome shotgun (WGS) entry which is preliminary data.</text>
</comment>
<sequence>MLVSQAIGQDHRYLDECHDKLKAAPTTEEQIKWRNMLVWNLARHAISEELIVYPAMVQHLGAKGKELTETDFQQHQAVKEDLHKLQSMSPTDPAFSHLLEQLMHDLHTHIAHEKDVDMPALEGAISEEESARIARSFVRTKQIVPTKPHPDAPTGSPLQEGLAGLLAAPIDKLRTLMESFPEEETGGVEVDWSDL</sequence>
<evidence type="ECO:0000259" key="1">
    <source>
        <dbReference type="Pfam" id="PF01814"/>
    </source>
</evidence>
<keyword evidence="3" id="KW-1185">Reference proteome</keyword>
<reference evidence="2" key="1">
    <citation type="submission" date="2023-06" db="EMBL/GenBank/DDBJ databases">
        <title>Draft genome of Marssonina rosae.</title>
        <authorList>
            <person name="Cheng Q."/>
        </authorList>
    </citation>
    <scope>NUCLEOTIDE SEQUENCE</scope>
    <source>
        <strain evidence="2">R4</strain>
    </source>
</reference>
<proteinExistence type="predicted"/>
<name>A0AAD9SX44_9HELO</name>
<dbReference type="PANTHER" id="PTHR35585">
    <property type="entry name" value="HHE DOMAIN PROTEIN (AFU_ORTHOLOGUE AFUA_4G00730)"/>
    <property type="match status" value="1"/>
</dbReference>
<evidence type="ECO:0000313" key="2">
    <source>
        <dbReference type="EMBL" id="KAK2624534.1"/>
    </source>
</evidence>
<gene>
    <name evidence="2" type="ORF">QTJ16_006484</name>
</gene>
<dbReference type="AlphaFoldDB" id="A0AAD9SX44"/>
<dbReference type="PANTHER" id="PTHR35585:SF1">
    <property type="entry name" value="HHE DOMAIN PROTEIN (AFU_ORTHOLOGUE AFUA_4G00730)"/>
    <property type="match status" value="1"/>
</dbReference>
<dbReference type="Proteomes" id="UP001285354">
    <property type="component" value="Unassembled WGS sequence"/>
</dbReference>